<gene>
    <name evidence="1" type="ORF">TCAL_15762</name>
</gene>
<dbReference type="AlphaFoldDB" id="A0A553P791"/>
<sequence length="70" mass="8008">MNIQDSFMLKKNHELQTRTSQEELENRHMVTFSPPGLEPTATKIVEQCARNTWNIGSDDRASPEPDPIEP</sequence>
<dbReference type="Proteomes" id="UP000318571">
    <property type="component" value="Chromosome 3"/>
</dbReference>
<protein>
    <submittedName>
        <fullName evidence="1">Uncharacterized protein</fullName>
    </submittedName>
</protein>
<comment type="caution">
    <text evidence="1">The sequence shown here is derived from an EMBL/GenBank/DDBJ whole genome shotgun (WGS) entry which is preliminary data.</text>
</comment>
<dbReference type="EMBL" id="VCGU01000007">
    <property type="protein sequence ID" value="TRY73554.1"/>
    <property type="molecule type" value="Genomic_DNA"/>
</dbReference>
<reference evidence="1 2" key="1">
    <citation type="journal article" date="2018" name="Nat. Ecol. Evol.">
        <title>Genomic signatures of mitonuclear coevolution across populations of Tigriopus californicus.</title>
        <authorList>
            <person name="Barreto F.S."/>
            <person name="Watson E.T."/>
            <person name="Lima T.G."/>
            <person name="Willett C.S."/>
            <person name="Edmands S."/>
            <person name="Li W."/>
            <person name="Burton R.S."/>
        </authorList>
    </citation>
    <scope>NUCLEOTIDE SEQUENCE [LARGE SCALE GENOMIC DNA]</scope>
    <source>
        <strain evidence="1 2">San Diego</strain>
    </source>
</reference>
<evidence type="ECO:0000313" key="2">
    <source>
        <dbReference type="Proteomes" id="UP000318571"/>
    </source>
</evidence>
<keyword evidence="2" id="KW-1185">Reference proteome</keyword>
<name>A0A553P791_TIGCA</name>
<evidence type="ECO:0000313" key="1">
    <source>
        <dbReference type="EMBL" id="TRY73554.1"/>
    </source>
</evidence>
<proteinExistence type="predicted"/>
<accession>A0A553P791</accession>
<organism evidence="1 2">
    <name type="scientific">Tigriopus californicus</name>
    <name type="common">Marine copepod</name>
    <dbReference type="NCBI Taxonomy" id="6832"/>
    <lineage>
        <taxon>Eukaryota</taxon>
        <taxon>Metazoa</taxon>
        <taxon>Ecdysozoa</taxon>
        <taxon>Arthropoda</taxon>
        <taxon>Crustacea</taxon>
        <taxon>Multicrustacea</taxon>
        <taxon>Hexanauplia</taxon>
        <taxon>Copepoda</taxon>
        <taxon>Harpacticoida</taxon>
        <taxon>Harpacticidae</taxon>
        <taxon>Tigriopus</taxon>
    </lineage>
</organism>